<evidence type="ECO:0000256" key="3">
    <source>
        <dbReference type="ARBA" id="ARBA00022679"/>
    </source>
</evidence>
<dbReference type="PANTHER" id="PTHR42971:SF1">
    <property type="entry name" value="TRNA (CYTIDINE(34)-2'-O)-METHYLTRANSFERASE"/>
    <property type="match status" value="1"/>
</dbReference>
<evidence type="ECO:0000313" key="9">
    <source>
        <dbReference type="EMBL" id="TGK87315.1"/>
    </source>
</evidence>
<reference evidence="9" key="1">
    <citation type="journal article" date="2019" name="PLoS Negl. Trop. Dis.">
        <title>Revisiting the worldwide diversity of Leptospira species in the environment.</title>
        <authorList>
            <person name="Vincent A.T."/>
            <person name="Schiettekatte O."/>
            <person name="Bourhy P."/>
            <person name="Veyrier F.J."/>
            <person name="Picardeau M."/>
        </authorList>
    </citation>
    <scope>NUCLEOTIDE SEQUENCE [LARGE SCALE GENOMIC DNA]</scope>
    <source>
        <strain evidence="9">201800287</strain>
    </source>
</reference>
<comment type="similarity">
    <text evidence="6">Belongs to the class IV-like SAM-binding methyltransferase superfamily. RNA methyltransferase TrmH family. TrmL subfamily.</text>
</comment>
<dbReference type="GO" id="GO:0002130">
    <property type="term" value="P:wobble position ribose methylation"/>
    <property type="evidence" value="ECO:0007669"/>
    <property type="project" value="TreeGrafter"/>
</dbReference>
<dbReference type="GO" id="GO:0003723">
    <property type="term" value="F:RNA binding"/>
    <property type="evidence" value="ECO:0007669"/>
    <property type="project" value="InterPro"/>
</dbReference>
<evidence type="ECO:0000256" key="5">
    <source>
        <dbReference type="ARBA" id="ARBA00022694"/>
    </source>
</evidence>
<feature type="binding site" evidence="6 7">
    <location>
        <position position="123"/>
    </location>
    <ligand>
        <name>S-adenosyl-L-methionine</name>
        <dbReference type="ChEBI" id="CHEBI:59789"/>
    </ligand>
</feature>
<comment type="catalytic activity">
    <reaction evidence="6">
        <text>5-carboxymethylaminomethyluridine(34) in tRNA(Leu) + S-adenosyl-L-methionine = 5-carboxymethylaminomethyl-2'-O-methyluridine(34) in tRNA(Leu) + S-adenosyl-L-homocysteine + H(+)</text>
        <dbReference type="Rhea" id="RHEA:43088"/>
        <dbReference type="Rhea" id="RHEA-COMP:10333"/>
        <dbReference type="Rhea" id="RHEA-COMP:10334"/>
        <dbReference type="ChEBI" id="CHEBI:15378"/>
        <dbReference type="ChEBI" id="CHEBI:57856"/>
        <dbReference type="ChEBI" id="CHEBI:59789"/>
        <dbReference type="ChEBI" id="CHEBI:74508"/>
        <dbReference type="ChEBI" id="CHEBI:74511"/>
        <dbReference type="EC" id="2.1.1.207"/>
    </reaction>
</comment>
<keyword evidence="4 6" id="KW-0949">S-adenosyl-L-methionine</keyword>
<dbReference type="Pfam" id="PF00588">
    <property type="entry name" value="SpoU_methylase"/>
    <property type="match status" value="1"/>
</dbReference>
<dbReference type="CDD" id="cd18094">
    <property type="entry name" value="SpoU-like_TrmL"/>
    <property type="match status" value="1"/>
</dbReference>
<feature type="domain" description="tRNA/rRNA methyltransferase SpoU type" evidence="8">
    <location>
        <begin position="3"/>
        <end position="143"/>
    </location>
</feature>
<dbReference type="PANTHER" id="PTHR42971">
    <property type="entry name" value="TRNA (CYTIDINE(34)-2'-O)-METHYLTRANSFERASE"/>
    <property type="match status" value="1"/>
</dbReference>
<dbReference type="GO" id="GO:0141098">
    <property type="term" value="F:tRNA (cytidine(34)-2'-O)-methyltransferase activity"/>
    <property type="evidence" value="ECO:0007669"/>
    <property type="project" value="RHEA"/>
</dbReference>
<keyword evidence="2 6" id="KW-0489">Methyltransferase</keyword>
<comment type="function">
    <text evidence="6">Could methylate the ribose at the nucleotide 34 wobble position in tRNA.</text>
</comment>
<keyword evidence="10" id="KW-1185">Reference proteome</keyword>
<name>A0A4R9IHX4_9LEPT</name>
<gene>
    <name evidence="9" type="ORF">EHQ24_01930</name>
</gene>
<dbReference type="AlphaFoldDB" id="A0A4R9IHX4"/>
<dbReference type="GO" id="GO:0141102">
    <property type="term" value="F:tRNA (5-carboxymethylaminomethyluridine(34)-2'-O)-methyltransferase activity"/>
    <property type="evidence" value="ECO:0007669"/>
    <property type="project" value="RHEA"/>
</dbReference>
<dbReference type="InterPro" id="IPR001537">
    <property type="entry name" value="SpoU_MeTrfase"/>
</dbReference>
<evidence type="ECO:0000256" key="4">
    <source>
        <dbReference type="ARBA" id="ARBA00022691"/>
    </source>
</evidence>
<dbReference type="SUPFAM" id="SSF75217">
    <property type="entry name" value="alpha/beta knot"/>
    <property type="match status" value="1"/>
</dbReference>
<comment type="caution">
    <text evidence="9">The sequence shown here is derived from an EMBL/GenBank/DDBJ whole genome shotgun (WGS) entry which is preliminary data.</text>
</comment>
<evidence type="ECO:0000256" key="1">
    <source>
        <dbReference type="ARBA" id="ARBA00022490"/>
    </source>
</evidence>
<dbReference type="Proteomes" id="UP000298009">
    <property type="component" value="Unassembled WGS sequence"/>
</dbReference>
<dbReference type="HAMAP" id="MF_01885">
    <property type="entry name" value="tRNA_methyltr_TrmL"/>
    <property type="match status" value="1"/>
</dbReference>
<dbReference type="GO" id="GO:0005737">
    <property type="term" value="C:cytoplasm"/>
    <property type="evidence" value="ECO:0007669"/>
    <property type="project" value="UniProtKB-SubCell"/>
</dbReference>
<protein>
    <recommendedName>
        <fullName evidence="6">Putative tRNA (cytidine(34)-2'-O)-methyltransferase</fullName>
        <ecNumber evidence="6">2.1.1.207</ecNumber>
    </recommendedName>
    <alternativeName>
        <fullName evidence="6">tRNA (cytidine/uridine-2'-O-)-methyltransferase</fullName>
    </alternativeName>
</protein>
<feature type="binding site" evidence="6 7">
    <location>
        <position position="101"/>
    </location>
    <ligand>
        <name>S-adenosyl-L-methionine</name>
        <dbReference type="ChEBI" id="CHEBI:59789"/>
    </ligand>
</feature>
<evidence type="ECO:0000256" key="7">
    <source>
        <dbReference type="PIRSR" id="PIRSR029256-1"/>
    </source>
</evidence>
<dbReference type="InterPro" id="IPR016914">
    <property type="entry name" value="TrmL"/>
</dbReference>
<feature type="binding site" evidence="6 7">
    <location>
        <position position="131"/>
    </location>
    <ligand>
        <name>S-adenosyl-L-methionine</name>
        <dbReference type="ChEBI" id="CHEBI:59789"/>
    </ligand>
</feature>
<dbReference type="InterPro" id="IPR029026">
    <property type="entry name" value="tRNA_m1G_MTases_N"/>
</dbReference>
<keyword evidence="5 6" id="KW-0819">tRNA processing</keyword>
<comment type="subcellular location">
    <subcellularLocation>
        <location evidence="6">Cytoplasm</location>
    </subcellularLocation>
</comment>
<dbReference type="OrthoDB" id="9789043at2"/>
<accession>A0A4R9IHX4</accession>
<dbReference type="InterPro" id="IPR029028">
    <property type="entry name" value="Alpha/beta_knot_MTases"/>
</dbReference>
<keyword evidence="3 6" id="KW-0808">Transferase</keyword>
<dbReference type="EC" id="2.1.1.207" evidence="6"/>
<evidence type="ECO:0000259" key="8">
    <source>
        <dbReference type="Pfam" id="PF00588"/>
    </source>
</evidence>
<feature type="binding site" evidence="6 7">
    <location>
        <position position="79"/>
    </location>
    <ligand>
        <name>S-adenosyl-L-methionine</name>
        <dbReference type="ChEBI" id="CHEBI:59789"/>
    </ligand>
</feature>
<evidence type="ECO:0000256" key="2">
    <source>
        <dbReference type="ARBA" id="ARBA00022603"/>
    </source>
</evidence>
<dbReference type="PIRSF" id="PIRSF029256">
    <property type="entry name" value="SpoU_TrmH_prd"/>
    <property type="match status" value="1"/>
</dbReference>
<keyword evidence="1 6" id="KW-0963">Cytoplasm</keyword>
<comment type="catalytic activity">
    <reaction evidence="6">
        <text>cytidine(34) in tRNA + S-adenosyl-L-methionine = 2'-O-methylcytidine(34) in tRNA + S-adenosyl-L-homocysteine + H(+)</text>
        <dbReference type="Rhea" id="RHEA:43084"/>
        <dbReference type="Rhea" id="RHEA-COMP:10331"/>
        <dbReference type="Rhea" id="RHEA-COMP:10332"/>
        <dbReference type="ChEBI" id="CHEBI:15378"/>
        <dbReference type="ChEBI" id="CHEBI:57856"/>
        <dbReference type="ChEBI" id="CHEBI:59789"/>
        <dbReference type="ChEBI" id="CHEBI:74495"/>
        <dbReference type="ChEBI" id="CHEBI:82748"/>
        <dbReference type="EC" id="2.1.1.207"/>
    </reaction>
</comment>
<proteinExistence type="inferred from homology"/>
<dbReference type="RefSeq" id="WP_135600020.1">
    <property type="nucleotide sequence ID" value="NZ_RQFK01000009.1"/>
</dbReference>
<dbReference type="Gene3D" id="3.40.1280.10">
    <property type="match status" value="1"/>
</dbReference>
<evidence type="ECO:0000256" key="6">
    <source>
        <dbReference type="HAMAP-Rule" id="MF_01885"/>
    </source>
</evidence>
<organism evidence="9 10">
    <name type="scientific">Leptospira noumeaensis</name>
    <dbReference type="NCBI Taxonomy" id="2484964"/>
    <lineage>
        <taxon>Bacteria</taxon>
        <taxon>Pseudomonadati</taxon>
        <taxon>Spirochaetota</taxon>
        <taxon>Spirochaetia</taxon>
        <taxon>Leptospirales</taxon>
        <taxon>Leptospiraceae</taxon>
        <taxon>Leptospira</taxon>
    </lineage>
</organism>
<sequence>MEIALFRPEIPPNTGNIARLCVNVGVPLSIVGEPSFDLSEKAVRRAGLDYWKDLDLRRFTDYQEFRTKKEAEGSRIFLVSKFGTKLYWDVDFQKTDVFLFGRETSGLPEEIHKSCPPEQIISLPMAEVSRSINLSNAVAIVLYEALRQEKTRTNPKG</sequence>
<evidence type="ECO:0000313" key="10">
    <source>
        <dbReference type="Proteomes" id="UP000298009"/>
    </source>
</evidence>
<dbReference type="EMBL" id="RQFK01000009">
    <property type="protein sequence ID" value="TGK87315.1"/>
    <property type="molecule type" value="Genomic_DNA"/>
</dbReference>